<gene>
    <name evidence="1" type="ORF">SAMN03080601_03027</name>
</gene>
<dbReference type="EMBL" id="FUYV01000020">
    <property type="protein sequence ID" value="SKC23742.1"/>
    <property type="molecule type" value="Genomic_DNA"/>
</dbReference>
<reference evidence="1 2" key="1">
    <citation type="submission" date="2017-02" db="EMBL/GenBank/DDBJ databases">
        <authorList>
            <person name="Peterson S.W."/>
        </authorList>
    </citation>
    <scope>NUCLEOTIDE SEQUENCE [LARGE SCALE GENOMIC DNA]</scope>
    <source>
        <strain evidence="1 2">DSM 24412</strain>
    </source>
</reference>
<dbReference type="Proteomes" id="UP000191055">
    <property type="component" value="Unassembled WGS sequence"/>
</dbReference>
<keyword evidence="2" id="KW-1185">Reference proteome</keyword>
<organism evidence="1 2">
    <name type="scientific">Alkalitalea saponilacus</name>
    <dbReference type="NCBI Taxonomy" id="889453"/>
    <lineage>
        <taxon>Bacteria</taxon>
        <taxon>Pseudomonadati</taxon>
        <taxon>Bacteroidota</taxon>
        <taxon>Bacteroidia</taxon>
        <taxon>Marinilabiliales</taxon>
        <taxon>Marinilabiliaceae</taxon>
        <taxon>Alkalitalea</taxon>
    </lineage>
</organism>
<evidence type="ECO:0000313" key="2">
    <source>
        <dbReference type="Proteomes" id="UP000191055"/>
    </source>
</evidence>
<sequence>MGLNKAWDLEHGCKYMLHTELNLSLKMETLIIKDTIFEFVNARQILNMGGPWVGDMNVDGKKSIGSVIIDNVVYYGMHDSIYFIKYYGDINCCFAVCLYDLSRKEIYKFDKAFDMIFIKEISDNKLVYFDAFHEENDKYRRELSLNDLERVLIKQ</sequence>
<name>A0A1T5HT04_9BACT</name>
<protein>
    <submittedName>
        <fullName evidence="1">Uncharacterized protein</fullName>
    </submittedName>
</protein>
<evidence type="ECO:0000313" key="1">
    <source>
        <dbReference type="EMBL" id="SKC23742.1"/>
    </source>
</evidence>
<proteinExistence type="predicted"/>
<dbReference type="AlphaFoldDB" id="A0A1T5HT04"/>
<accession>A0A1T5HT04</accession>